<gene>
    <name evidence="1" type="ORF">NCTC11653_01418</name>
</gene>
<dbReference type="EMBL" id="UAVP01000008">
    <property type="protein sequence ID" value="SQA75513.1"/>
    <property type="molecule type" value="Genomic_DNA"/>
</dbReference>
<protein>
    <submittedName>
        <fullName evidence="1">Uncharacterized protein</fullName>
    </submittedName>
</protein>
<reference evidence="1 2" key="1">
    <citation type="submission" date="2018-06" db="EMBL/GenBank/DDBJ databases">
        <authorList>
            <consortium name="Pathogen Informatics"/>
            <person name="Doyle S."/>
        </authorList>
    </citation>
    <scope>NUCLEOTIDE SEQUENCE [LARGE SCALE GENOMIC DNA]</scope>
    <source>
        <strain evidence="1 2">NCTC11653</strain>
    </source>
</reference>
<proteinExistence type="predicted"/>
<comment type="caution">
    <text evidence="1">The sequence shown here is derived from an EMBL/GenBank/DDBJ whole genome shotgun (WGS) entry which is preliminary data.</text>
</comment>
<accession>A0AAX2IB85</accession>
<dbReference type="AlphaFoldDB" id="A0AAX2IB85"/>
<name>A0AAX2IB85_CAPSP</name>
<sequence length="55" mass="5996">MQTAYVACITGSFRNSSLVIRLSSFVSRNSSLVIRLSSFVTSSAINLHRDTTDKG</sequence>
<evidence type="ECO:0000313" key="2">
    <source>
        <dbReference type="Proteomes" id="UP000249902"/>
    </source>
</evidence>
<dbReference type="Proteomes" id="UP000249902">
    <property type="component" value="Unassembled WGS sequence"/>
</dbReference>
<evidence type="ECO:0000313" key="1">
    <source>
        <dbReference type="EMBL" id="SQA75513.1"/>
    </source>
</evidence>
<organism evidence="1 2">
    <name type="scientific">Capnocytophaga sputigena</name>
    <dbReference type="NCBI Taxonomy" id="1019"/>
    <lineage>
        <taxon>Bacteria</taxon>
        <taxon>Pseudomonadati</taxon>
        <taxon>Bacteroidota</taxon>
        <taxon>Flavobacteriia</taxon>
        <taxon>Flavobacteriales</taxon>
        <taxon>Flavobacteriaceae</taxon>
        <taxon>Capnocytophaga</taxon>
    </lineage>
</organism>